<feature type="non-terminal residue" evidence="2">
    <location>
        <position position="65"/>
    </location>
</feature>
<sequence length="65" mass="7501">MFQPKGLCQAKDTRRISDFLYGIHNIYLFTSIVSFAISVNNVQNYSHLFRGTMVSMALREQTGWP</sequence>
<gene>
    <name evidence="2" type="primary">ORF107370</name>
</gene>
<proteinExistence type="predicted"/>
<evidence type="ECO:0000313" key="2">
    <source>
        <dbReference type="EMBL" id="CEK77929.1"/>
    </source>
</evidence>
<dbReference type="AlphaFoldDB" id="A0A0B7AAE1"/>
<dbReference type="EMBL" id="HACG01031064">
    <property type="protein sequence ID" value="CEK77929.1"/>
    <property type="molecule type" value="Transcribed_RNA"/>
</dbReference>
<protein>
    <submittedName>
        <fullName evidence="2">Uncharacterized protein</fullName>
    </submittedName>
</protein>
<evidence type="ECO:0000256" key="1">
    <source>
        <dbReference type="SAM" id="Phobius"/>
    </source>
</evidence>
<reference evidence="2" key="1">
    <citation type="submission" date="2014-12" db="EMBL/GenBank/DDBJ databases">
        <title>Insight into the proteome of Arion vulgaris.</title>
        <authorList>
            <person name="Aradska J."/>
            <person name="Bulat T."/>
            <person name="Smidak R."/>
            <person name="Sarate P."/>
            <person name="Gangsoo J."/>
            <person name="Sialana F."/>
            <person name="Bilban M."/>
            <person name="Lubec G."/>
        </authorList>
    </citation>
    <scope>NUCLEOTIDE SEQUENCE</scope>
    <source>
        <tissue evidence="2">Skin</tissue>
    </source>
</reference>
<name>A0A0B7AAE1_9EUPU</name>
<accession>A0A0B7AAE1</accession>
<feature type="transmembrane region" description="Helical" evidence="1">
    <location>
        <begin position="20"/>
        <end position="39"/>
    </location>
</feature>
<keyword evidence="1" id="KW-1133">Transmembrane helix</keyword>
<keyword evidence="1" id="KW-0812">Transmembrane</keyword>
<organism evidence="2">
    <name type="scientific">Arion vulgaris</name>
    <dbReference type="NCBI Taxonomy" id="1028688"/>
    <lineage>
        <taxon>Eukaryota</taxon>
        <taxon>Metazoa</taxon>
        <taxon>Spiralia</taxon>
        <taxon>Lophotrochozoa</taxon>
        <taxon>Mollusca</taxon>
        <taxon>Gastropoda</taxon>
        <taxon>Heterobranchia</taxon>
        <taxon>Euthyneura</taxon>
        <taxon>Panpulmonata</taxon>
        <taxon>Eupulmonata</taxon>
        <taxon>Stylommatophora</taxon>
        <taxon>Helicina</taxon>
        <taxon>Arionoidea</taxon>
        <taxon>Arionidae</taxon>
        <taxon>Arion</taxon>
    </lineage>
</organism>
<keyword evidence="1" id="KW-0472">Membrane</keyword>